<evidence type="ECO:0000256" key="5">
    <source>
        <dbReference type="ARBA" id="ARBA00022833"/>
    </source>
</evidence>
<evidence type="ECO:0000256" key="3">
    <source>
        <dbReference type="ARBA" id="ARBA00022723"/>
    </source>
</evidence>
<evidence type="ECO:0000256" key="2">
    <source>
        <dbReference type="ARBA" id="ARBA00022692"/>
    </source>
</evidence>
<keyword evidence="5" id="KW-0862">Zinc</keyword>
<comment type="subcellular location">
    <subcellularLocation>
        <location evidence="1">Membrane</location>
        <topology evidence="1">Single-pass membrane protein</topology>
    </subcellularLocation>
</comment>
<accession>A0A8C4QGP5</accession>
<feature type="compositionally biased region" description="Polar residues" evidence="9">
    <location>
        <begin position="381"/>
        <end position="396"/>
    </location>
</feature>
<reference evidence="13" key="2">
    <citation type="submission" date="2025-09" db="UniProtKB">
        <authorList>
            <consortium name="Ensembl"/>
        </authorList>
    </citation>
    <scope>IDENTIFICATION</scope>
</reference>
<feature type="compositionally biased region" description="Basic and acidic residues" evidence="9">
    <location>
        <begin position="405"/>
        <end position="417"/>
    </location>
</feature>
<dbReference type="SUPFAM" id="SSF52025">
    <property type="entry name" value="PA domain"/>
    <property type="match status" value="1"/>
</dbReference>
<keyword evidence="11" id="KW-0732">Signal</keyword>
<protein>
    <submittedName>
        <fullName evidence="13">Ring finger protein 150</fullName>
    </submittedName>
</protein>
<evidence type="ECO:0000256" key="8">
    <source>
        <dbReference type="PROSITE-ProRule" id="PRU00175"/>
    </source>
</evidence>
<keyword evidence="14" id="KW-1185">Reference proteome</keyword>
<keyword evidence="6 10" id="KW-1133">Transmembrane helix</keyword>
<dbReference type="InterPro" id="IPR003137">
    <property type="entry name" value="PA_domain"/>
</dbReference>
<dbReference type="Proteomes" id="UP000694388">
    <property type="component" value="Unplaced"/>
</dbReference>
<feature type="chain" id="PRO_5034496029" evidence="11">
    <location>
        <begin position="30"/>
        <end position="417"/>
    </location>
</feature>
<keyword evidence="7 10" id="KW-0472">Membrane</keyword>
<evidence type="ECO:0000256" key="6">
    <source>
        <dbReference type="ARBA" id="ARBA00022989"/>
    </source>
</evidence>
<dbReference type="PANTHER" id="PTHR46539">
    <property type="entry name" value="E3 UBIQUITIN-PROTEIN LIGASE ATL42"/>
    <property type="match status" value="1"/>
</dbReference>
<keyword evidence="4 8" id="KW-0863">Zinc-finger</keyword>
<dbReference type="InterPro" id="IPR013083">
    <property type="entry name" value="Znf_RING/FYVE/PHD"/>
</dbReference>
<dbReference type="Pfam" id="PF02225">
    <property type="entry name" value="PA"/>
    <property type="match status" value="1"/>
</dbReference>
<evidence type="ECO:0000256" key="4">
    <source>
        <dbReference type="ARBA" id="ARBA00022771"/>
    </source>
</evidence>
<feature type="transmembrane region" description="Helical" evidence="10">
    <location>
        <begin position="190"/>
        <end position="213"/>
    </location>
</feature>
<dbReference type="InterPro" id="IPR001841">
    <property type="entry name" value="Znf_RING"/>
</dbReference>
<dbReference type="AlphaFoldDB" id="A0A8C4QGP5"/>
<feature type="region of interest" description="Disordered" evidence="9">
    <location>
        <begin position="376"/>
        <end position="417"/>
    </location>
</feature>
<feature type="signal peptide" evidence="11">
    <location>
        <begin position="1"/>
        <end position="29"/>
    </location>
</feature>
<dbReference type="InterPro" id="IPR046450">
    <property type="entry name" value="PA_dom_sf"/>
</dbReference>
<evidence type="ECO:0000259" key="12">
    <source>
        <dbReference type="PROSITE" id="PS50089"/>
    </source>
</evidence>
<dbReference type="GeneTree" id="ENSGT00940000156171"/>
<sequence length="417" mass="46468">MMIIGTSLRCCVFMIALLLIMAIPRTTTTQTEEWYSAFLNITSWVNDYLTWDCAESGHYGRDSPKENVEGQLVIPTSCPNACCVDDTRFFLKGQKAPPLWIALIERGGCTFTEKILQAKGQNATAVLVTNNIESGNTTVTMTHAGTGNIVALMIPHWQGLMMQRLMLNATTWVYITCGEQHAQYIRGPSVIFVSISFILLMVVSLAWLIFYYVHRLYNATVHHRNQRLLEDAAKKAISQLPSRIIKKGDRETEADFDSCAVCIEGYKSSEEVRVLPCKHVFHKNCVDPWLVNHRTCPMCKLDILDTLGIKVSDETAAENIEQNVEAAPTTSSSSDDPSAHTNCAFVEESTLACSQSGTFSDVIMKTKESVDLTAVEEMESSSEGRCNHRQPNSSRSPHCLVFKVDVSKDETSEKEKS</sequence>
<reference evidence="13" key="1">
    <citation type="submission" date="2025-08" db="UniProtKB">
        <authorList>
            <consortium name="Ensembl"/>
        </authorList>
    </citation>
    <scope>IDENTIFICATION</scope>
</reference>
<proteinExistence type="predicted"/>
<evidence type="ECO:0000313" key="13">
    <source>
        <dbReference type="Ensembl" id="ENSEBUP00000014724.1"/>
    </source>
</evidence>
<dbReference type="Ensembl" id="ENSEBUT00000015300.1">
    <property type="protein sequence ID" value="ENSEBUP00000014724.1"/>
    <property type="gene ID" value="ENSEBUG00000009281.1"/>
</dbReference>
<dbReference type="Gene3D" id="3.30.40.10">
    <property type="entry name" value="Zinc/RING finger domain, C3HC4 (zinc finger)"/>
    <property type="match status" value="1"/>
</dbReference>
<evidence type="ECO:0000313" key="14">
    <source>
        <dbReference type="Proteomes" id="UP000694388"/>
    </source>
</evidence>
<dbReference type="SMART" id="SM00184">
    <property type="entry name" value="RING"/>
    <property type="match status" value="1"/>
</dbReference>
<keyword evidence="3" id="KW-0479">Metal-binding</keyword>
<dbReference type="SUPFAM" id="SSF57850">
    <property type="entry name" value="RING/U-box"/>
    <property type="match status" value="1"/>
</dbReference>
<name>A0A8C4QGP5_EPTBU</name>
<feature type="domain" description="RING-type" evidence="12">
    <location>
        <begin position="259"/>
        <end position="300"/>
    </location>
</feature>
<dbReference type="GO" id="GO:0016020">
    <property type="term" value="C:membrane"/>
    <property type="evidence" value="ECO:0007669"/>
    <property type="project" value="UniProtKB-SubCell"/>
</dbReference>
<dbReference type="FunFam" id="3.30.40.10:FF:000009">
    <property type="entry name" value="E3 ubiquitin-protein ligase RNF130"/>
    <property type="match status" value="1"/>
</dbReference>
<dbReference type="CDD" id="cd02122">
    <property type="entry name" value="PA_GRAIL_like"/>
    <property type="match status" value="1"/>
</dbReference>
<dbReference type="PANTHER" id="PTHR46539:SF23">
    <property type="entry name" value="RING-TYPE DOMAIN-CONTAINING PROTEIN"/>
    <property type="match status" value="1"/>
</dbReference>
<evidence type="ECO:0000256" key="7">
    <source>
        <dbReference type="ARBA" id="ARBA00023136"/>
    </source>
</evidence>
<dbReference type="GO" id="GO:0008270">
    <property type="term" value="F:zinc ion binding"/>
    <property type="evidence" value="ECO:0007669"/>
    <property type="project" value="UniProtKB-KW"/>
</dbReference>
<evidence type="ECO:0000256" key="1">
    <source>
        <dbReference type="ARBA" id="ARBA00004167"/>
    </source>
</evidence>
<organism evidence="13 14">
    <name type="scientific">Eptatretus burgeri</name>
    <name type="common">Inshore hagfish</name>
    <dbReference type="NCBI Taxonomy" id="7764"/>
    <lineage>
        <taxon>Eukaryota</taxon>
        <taxon>Metazoa</taxon>
        <taxon>Chordata</taxon>
        <taxon>Craniata</taxon>
        <taxon>Vertebrata</taxon>
        <taxon>Cyclostomata</taxon>
        <taxon>Myxini</taxon>
        <taxon>Myxiniformes</taxon>
        <taxon>Myxinidae</taxon>
        <taxon>Eptatretinae</taxon>
        <taxon>Eptatretus</taxon>
    </lineage>
</organism>
<dbReference type="Gene3D" id="3.50.30.30">
    <property type="match status" value="1"/>
</dbReference>
<evidence type="ECO:0000256" key="9">
    <source>
        <dbReference type="SAM" id="MobiDB-lite"/>
    </source>
</evidence>
<keyword evidence="2 10" id="KW-0812">Transmembrane</keyword>
<dbReference type="Pfam" id="PF13639">
    <property type="entry name" value="zf-RING_2"/>
    <property type="match status" value="1"/>
</dbReference>
<evidence type="ECO:0000256" key="11">
    <source>
        <dbReference type="SAM" id="SignalP"/>
    </source>
</evidence>
<evidence type="ECO:0000256" key="10">
    <source>
        <dbReference type="SAM" id="Phobius"/>
    </source>
</evidence>
<dbReference type="PROSITE" id="PS50089">
    <property type="entry name" value="ZF_RING_2"/>
    <property type="match status" value="1"/>
</dbReference>